<dbReference type="GO" id="GO:0005351">
    <property type="term" value="F:carbohydrate:proton symporter activity"/>
    <property type="evidence" value="ECO:0007669"/>
    <property type="project" value="TreeGrafter"/>
</dbReference>
<feature type="transmembrane region" description="Helical" evidence="8">
    <location>
        <begin position="243"/>
        <end position="262"/>
    </location>
</feature>
<dbReference type="Gene3D" id="1.20.1250.20">
    <property type="entry name" value="MFS general substrate transporter like domains"/>
    <property type="match status" value="1"/>
</dbReference>
<dbReference type="InterPro" id="IPR005829">
    <property type="entry name" value="Sugar_transporter_CS"/>
</dbReference>
<dbReference type="PANTHER" id="PTHR48022">
    <property type="entry name" value="PLASTIDIC GLUCOSE TRANSPORTER 4"/>
    <property type="match status" value="1"/>
</dbReference>
<feature type="transmembrane region" description="Helical" evidence="8">
    <location>
        <begin position="112"/>
        <end position="138"/>
    </location>
</feature>
<comment type="similarity">
    <text evidence="2 7">Belongs to the major facilitator superfamily. Sugar transporter (TC 2.A.1.1) family.</text>
</comment>
<dbReference type="EMBL" id="LT598462">
    <property type="protein sequence ID" value="SCU78942.1"/>
    <property type="molecule type" value="Genomic_DNA"/>
</dbReference>
<gene>
    <name evidence="10" type="ORF">LAMI_0A06634G</name>
</gene>
<dbReference type="OrthoDB" id="2241241at2759"/>
<organism evidence="10 11">
    <name type="scientific">Lachancea mirantina</name>
    <dbReference type="NCBI Taxonomy" id="1230905"/>
    <lineage>
        <taxon>Eukaryota</taxon>
        <taxon>Fungi</taxon>
        <taxon>Dikarya</taxon>
        <taxon>Ascomycota</taxon>
        <taxon>Saccharomycotina</taxon>
        <taxon>Saccharomycetes</taxon>
        <taxon>Saccharomycetales</taxon>
        <taxon>Saccharomycetaceae</taxon>
        <taxon>Lachancea</taxon>
    </lineage>
</organism>
<evidence type="ECO:0000256" key="4">
    <source>
        <dbReference type="ARBA" id="ARBA00022692"/>
    </source>
</evidence>
<feature type="transmembrane region" description="Helical" evidence="8">
    <location>
        <begin position="338"/>
        <end position="359"/>
    </location>
</feature>
<dbReference type="Proteomes" id="UP000191024">
    <property type="component" value="Chromosome A"/>
</dbReference>
<feature type="transmembrane region" description="Helical" evidence="8">
    <location>
        <begin position="68"/>
        <end position="92"/>
    </location>
</feature>
<dbReference type="PANTHER" id="PTHR48022:SF50">
    <property type="entry name" value="HEXOSE TRANSPORTER HXT14"/>
    <property type="match status" value="1"/>
</dbReference>
<evidence type="ECO:0000256" key="6">
    <source>
        <dbReference type="ARBA" id="ARBA00023136"/>
    </source>
</evidence>
<keyword evidence="4 8" id="KW-0812">Transmembrane</keyword>
<keyword evidence="6 8" id="KW-0472">Membrane</keyword>
<feature type="transmembrane region" description="Helical" evidence="8">
    <location>
        <begin position="475"/>
        <end position="497"/>
    </location>
</feature>
<reference evidence="10 11" key="1">
    <citation type="submission" date="2016-03" db="EMBL/GenBank/DDBJ databases">
        <authorList>
            <person name="Devillers H."/>
        </authorList>
    </citation>
    <scope>NUCLEOTIDE SEQUENCE [LARGE SCALE GENOMIC DNA]</scope>
    <source>
        <strain evidence="10">CBS 11717</strain>
    </source>
</reference>
<name>A0A1G4IQA7_9SACH</name>
<feature type="transmembrane region" description="Helical" evidence="8">
    <location>
        <begin position="371"/>
        <end position="389"/>
    </location>
</feature>
<dbReference type="PROSITE" id="PS00216">
    <property type="entry name" value="SUGAR_TRANSPORT_1"/>
    <property type="match status" value="2"/>
</dbReference>
<evidence type="ECO:0000313" key="11">
    <source>
        <dbReference type="Proteomes" id="UP000191024"/>
    </source>
</evidence>
<feature type="domain" description="Major facilitator superfamily (MFS) profile" evidence="9">
    <location>
        <begin position="71"/>
        <end position="528"/>
    </location>
</feature>
<comment type="subcellular location">
    <subcellularLocation>
        <location evidence="1">Membrane</location>
        <topology evidence="1">Multi-pass membrane protein</topology>
    </subcellularLocation>
</comment>
<evidence type="ECO:0000259" key="9">
    <source>
        <dbReference type="PROSITE" id="PS50850"/>
    </source>
</evidence>
<proteinExistence type="inferred from homology"/>
<sequence>MPSPMHRMVVEEPCGTGFSESLGDSSGDAHTESLHLGKIRVLEAAEPLRTSESHESTLVALLESNWKLLAVCFGVASAGFFFGYDTGTIGGITAMQPWLAHFGQSDSTNQSYFMPTVRVGTIVSAFHVGCVSGGFSIARLSDSFGRRMPIAFACITYALGVSIQVCSVQGAWIQYLVGRIVVGLAVGSNAVVVPMLLSEIAPPGLRGVVVAFYGICVTHGILLGYITDYVAKSVYADDRAWRIPLAVGYSFSLILGFALARVPESPRFLIQKGRNQEALASITSFKKMTANAMADDPVRCDAIEEFEYLRTVYEYQQHETAGVAFWHLFNRRYLKRTVSGMCVMAFQQLAGIDYFLYYGTSLFQSVGMHDSYVTSILLGTINAVTRYISIFVADNWGRRPGLILGSLGCFVCLAVFSTAGVFAVDHHSAYLDGHTAGIVMVIFTCLYIAVFSCSWAAVAPVLVSEIFTLSIKSRAMALSQSLNWATNFFIALCTPIATASMGYGFGYVFAAAMLISLCCVLILIPETKGMTLEQIDTFYDKINGF</sequence>
<accession>A0A1G4IQA7</accession>
<feature type="transmembrane region" description="Helical" evidence="8">
    <location>
        <begin position="209"/>
        <end position="231"/>
    </location>
</feature>
<keyword evidence="11" id="KW-1185">Reference proteome</keyword>
<dbReference type="InterPro" id="IPR003663">
    <property type="entry name" value="Sugar/inositol_transpt"/>
</dbReference>
<evidence type="ECO:0000256" key="1">
    <source>
        <dbReference type="ARBA" id="ARBA00004141"/>
    </source>
</evidence>
<dbReference type="NCBIfam" id="TIGR00879">
    <property type="entry name" value="SP"/>
    <property type="match status" value="1"/>
</dbReference>
<dbReference type="PROSITE" id="PS00217">
    <property type="entry name" value="SUGAR_TRANSPORT_2"/>
    <property type="match status" value="1"/>
</dbReference>
<feature type="transmembrane region" description="Helical" evidence="8">
    <location>
        <begin position="503"/>
        <end position="524"/>
    </location>
</feature>
<evidence type="ECO:0000256" key="7">
    <source>
        <dbReference type="RuleBase" id="RU003346"/>
    </source>
</evidence>
<keyword evidence="3 7" id="KW-0813">Transport</keyword>
<dbReference type="PROSITE" id="PS50850">
    <property type="entry name" value="MFS"/>
    <property type="match status" value="1"/>
</dbReference>
<evidence type="ECO:0000256" key="3">
    <source>
        <dbReference type="ARBA" id="ARBA00022448"/>
    </source>
</evidence>
<dbReference type="InterPro" id="IPR036259">
    <property type="entry name" value="MFS_trans_sf"/>
</dbReference>
<dbReference type="InterPro" id="IPR050360">
    <property type="entry name" value="MFS_Sugar_Transporters"/>
</dbReference>
<protein>
    <submittedName>
        <fullName evidence="10">LAMI_0A06634g1_1</fullName>
    </submittedName>
</protein>
<dbReference type="AlphaFoldDB" id="A0A1G4IQA7"/>
<dbReference type="InterPro" id="IPR020846">
    <property type="entry name" value="MFS_dom"/>
</dbReference>
<feature type="transmembrane region" description="Helical" evidence="8">
    <location>
        <begin position="401"/>
        <end position="424"/>
    </location>
</feature>
<evidence type="ECO:0000256" key="5">
    <source>
        <dbReference type="ARBA" id="ARBA00022989"/>
    </source>
</evidence>
<evidence type="ECO:0000256" key="2">
    <source>
        <dbReference type="ARBA" id="ARBA00010992"/>
    </source>
</evidence>
<feature type="transmembrane region" description="Helical" evidence="8">
    <location>
        <begin position="150"/>
        <end position="170"/>
    </location>
</feature>
<dbReference type="SUPFAM" id="SSF103473">
    <property type="entry name" value="MFS general substrate transporter"/>
    <property type="match status" value="1"/>
</dbReference>
<dbReference type="Pfam" id="PF00083">
    <property type="entry name" value="Sugar_tr"/>
    <property type="match status" value="1"/>
</dbReference>
<evidence type="ECO:0000313" key="10">
    <source>
        <dbReference type="EMBL" id="SCU78942.1"/>
    </source>
</evidence>
<feature type="transmembrane region" description="Helical" evidence="8">
    <location>
        <begin position="436"/>
        <end position="463"/>
    </location>
</feature>
<dbReference type="PRINTS" id="PR00171">
    <property type="entry name" value="SUGRTRNSPORT"/>
</dbReference>
<dbReference type="GO" id="GO:0005886">
    <property type="term" value="C:plasma membrane"/>
    <property type="evidence" value="ECO:0007669"/>
    <property type="project" value="TreeGrafter"/>
</dbReference>
<feature type="transmembrane region" description="Helical" evidence="8">
    <location>
        <begin position="176"/>
        <end position="197"/>
    </location>
</feature>
<evidence type="ECO:0000256" key="8">
    <source>
        <dbReference type="SAM" id="Phobius"/>
    </source>
</evidence>
<dbReference type="InterPro" id="IPR005828">
    <property type="entry name" value="MFS_sugar_transport-like"/>
</dbReference>
<keyword evidence="5 8" id="KW-1133">Transmembrane helix</keyword>